<reference evidence="2" key="1">
    <citation type="submission" date="2015-02" db="EMBL/GenBank/DDBJ databases">
        <authorList>
            <person name="Gon?alves P."/>
        </authorList>
    </citation>
    <scope>NUCLEOTIDE SEQUENCE [LARGE SCALE GENOMIC DNA]</scope>
</reference>
<dbReference type="InterPro" id="IPR016084">
    <property type="entry name" value="Haem_Oase-like_multi-hlx"/>
</dbReference>
<evidence type="ECO:0000313" key="1">
    <source>
        <dbReference type="EMBL" id="CEQ39483.1"/>
    </source>
</evidence>
<dbReference type="EMBL" id="CENE01000003">
    <property type="protein sequence ID" value="CEQ39483.1"/>
    <property type="molecule type" value="Genomic_DNA"/>
</dbReference>
<dbReference type="PANTHER" id="PTHR41813">
    <property type="entry name" value="REGULATOR PAB1642, PUTATIVE (AFU_ORTHOLOGUE AFUA_3G11955)-RELATED"/>
    <property type="match status" value="1"/>
</dbReference>
<dbReference type="OrthoDB" id="37730at2759"/>
<dbReference type="AlphaFoldDB" id="A0A0D6EI56"/>
<sequence>MLERYSADIELTTTHPFLEAAGKHELSLDKLSEWLTQDRVYALHGYPKFIAQLITALPLSSTADQRSSQSLLSLFVYSLANIDREVSFFDSLSHTFGLDLSFAPPKGEVGALQGKTVKPMTRAYVNLLIATGAEAGRNGGGIEEGLVLLWGMEVVRFSLPSPPSVHPCRFEKASVGRLWQLAHCASSLLQIYHKAWTFAKSQTPSSSAPQTKTTEALKELIHNWTQDEFAEFVHRIEVEVDKLDLKEGTAAWEKCEEVRRAARPVFRFSHLRSVPRPTASCPQIFKYTLWLEKHFWPDME</sequence>
<evidence type="ECO:0000313" key="2">
    <source>
        <dbReference type="Proteomes" id="UP000243876"/>
    </source>
</evidence>
<accession>A0A0D6EI56</accession>
<dbReference type="Proteomes" id="UP000243876">
    <property type="component" value="Unassembled WGS sequence"/>
</dbReference>
<dbReference type="InterPro" id="IPR053261">
    <property type="entry name" value="Polyketide-peptide_reg"/>
</dbReference>
<feature type="non-terminal residue" evidence="1">
    <location>
        <position position="1"/>
    </location>
</feature>
<name>A0A0D6EI56_SPOSA</name>
<gene>
    <name evidence="1" type="primary">SPOSA6832_01003</name>
</gene>
<organism evidence="1 2">
    <name type="scientific">Sporidiobolus salmonicolor</name>
    <name type="common">Yeast-like fungus</name>
    <name type="synonym">Sporobolomyces salmonicolor</name>
    <dbReference type="NCBI Taxonomy" id="5005"/>
    <lineage>
        <taxon>Eukaryota</taxon>
        <taxon>Fungi</taxon>
        <taxon>Dikarya</taxon>
        <taxon>Basidiomycota</taxon>
        <taxon>Pucciniomycotina</taxon>
        <taxon>Microbotryomycetes</taxon>
        <taxon>Sporidiobolales</taxon>
        <taxon>Sporidiobolaceae</taxon>
        <taxon>Sporobolomyces</taxon>
    </lineage>
</organism>
<keyword evidence="2" id="KW-1185">Reference proteome</keyword>
<dbReference type="CDD" id="cd19357">
    <property type="entry name" value="TenA_E_At3g16990-like"/>
    <property type="match status" value="1"/>
</dbReference>
<dbReference type="PANTHER" id="PTHR41813:SF2">
    <property type="entry name" value="REGULATOR PAB1642, PUTATIVE (AFU_ORTHOLOGUE AFUA_3G11955)-RELATED"/>
    <property type="match status" value="1"/>
</dbReference>
<dbReference type="Gene3D" id="1.20.910.10">
    <property type="entry name" value="Heme oxygenase-like"/>
    <property type="match status" value="2"/>
</dbReference>
<proteinExistence type="predicted"/>
<protein>
    <submittedName>
        <fullName evidence="1">SPOSA6832_01003-mRNA-1:cds</fullName>
    </submittedName>
</protein>
<dbReference type="SUPFAM" id="SSF48613">
    <property type="entry name" value="Heme oxygenase-like"/>
    <property type="match status" value="1"/>
</dbReference>